<gene>
    <name evidence="2" type="ORF">F2P56_018126</name>
</gene>
<reference evidence="2" key="1">
    <citation type="submission" date="2015-10" db="EMBL/GenBank/DDBJ databases">
        <authorList>
            <person name="Martinez-Garcia P.J."/>
            <person name="Crepeau M.W."/>
            <person name="Puiu D."/>
            <person name="Gonzalez-Ibeas D."/>
            <person name="Whalen J."/>
            <person name="Stevens K."/>
            <person name="Paul R."/>
            <person name="Butterfield T."/>
            <person name="Britton M."/>
            <person name="Reagan R."/>
            <person name="Chakraborty S."/>
            <person name="Walawage S.L."/>
            <person name="Vasquez-Gross H.A."/>
            <person name="Cardeno C."/>
            <person name="Famula R."/>
            <person name="Pratt K."/>
            <person name="Kuruganti S."/>
            <person name="Aradhya M.K."/>
            <person name="Leslie C.A."/>
            <person name="Dandekar A.M."/>
            <person name="Salzberg S.L."/>
            <person name="Wegrzyn J.L."/>
            <person name="Langley C.H."/>
            <person name="Neale D.B."/>
        </authorList>
    </citation>
    <scope>NUCLEOTIDE SEQUENCE</scope>
    <source>
        <tissue evidence="2">Leaves</tissue>
    </source>
</reference>
<dbReference type="Proteomes" id="UP000619265">
    <property type="component" value="Unassembled WGS sequence"/>
</dbReference>
<reference evidence="2" key="2">
    <citation type="submission" date="2020-03" db="EMBL/GenBank/DDBJ databases">
        <title>Walnut 2.0.</title>
        <authorList>
            <person name="Marrano A."/>
            <person name="Britton M."/>
            <person name="Zimin A.V."/>
            <person name="Zaini P.A."/>
            <person name="Workman R."/>
            <person name="Puiu D."/>
            <person name="Bianco L."/>
            <person name="Allen B.J."/>
            <person name="Troggio M."/>
            <person name="Leslie C.A."/>
            <person name="Timp W."/>
            <person name="Dendekar A."/>
            <person name="Salzberg S.L."/>
            <person name="Neale D.B."/>
        </authorList>
    </citation>
    <scope>NUCLEOTIDE SEQUENCE</scope>
    <source>
        <tissue evidence="2">Leaves</tissue>
    </source>
</reference>
<evidence type="ECO:0000256" key="1">
    <source>
        <dbReference type="SAM" id="Phobius"/>
    </source>
</evidence>
<keyword evidence="1" id="KW-1133">Transmembrane helix</keyword>
<proteinExistence type="predicted"/>
<name>A0A833UU37_JUGRE</name>
<feature type="transmembrane region" description="Helical" evidence="1">
    <location>
        <begin position="20"/>
        <end position="41"/>
    </location>
</feature>
<dbReference type="Gramene" id="Jr08_08210_p1">
    <property type="protein sequence ID" value="cds.Jr08_08210_p1"/>
    <property type="gene ID" value="Jr08_08210"/>
</dbReference>
<keyword evidence="1" id="KW-0472">Membrane</keyword>
<evidence type="ECO:0000313" key="3">
    <source>
        <dbReference type="Proteomes" id="UP000619265"/>
    </source>
</evidence>
<comment type="caution">
    <text evidence="2">The sequence shown here is derived from an EMBL/GenBank/DDBJ whole genome shotgun (WGS) entry which is preliminary data.</text>
</comment>
<organism evidence="2 3">
    <name type="scientific">Juglans regia</name>
    <name type="common">English walnut</name>
    <dbReference type="NCBI Taxonomy" id="51240"/>
    <lineage>
        <taxon>Eukaryota</taxon>
        <taxon>Viridiplantae</taxon>
        <taxon>Streptophyta</taxon>
        <taxon>Embryophyta</taxon>
        <taxon>Tracheophyta</taxon>
        <taxon>Spermatophyta</taxon>
        <taxon>Magnoliopsida</taxon>
        <taxon>eudicotyledons</taxon>
        <taxon>Gunneridae</taxon>
        <taxon>Pentapetalae</taxon>
        <taxon>rosids</taxon>
        <taxon>fabids</taxon>
        <taxon>Fagales</taxon>
        <taxon>Juglandaceae</taxon>
        <taxon>Juglans</taxon>
    </lineage>
</organism>
<evidence type="ECO:0000313" key="2">
    <source>
        <dbReference type="EMBL" id="KAF5462087.1"/>
    </source>
</evidence>
<sequence length="103" mass="11318">MKRTRLDMQPKIMPTQSLGLVIGMLCMIMIIIMPMVATSSWSSSVSPLSLAPSMESLPSHPLTDQVQRGEEQYQAEPEVLMEDYGMWNPAPYDGGGDAAPIPH</sequence>
<dbReference type="AlphaFoldDB" id="A0A833UU37"/>
<protein>
    <submittedName>
        <fullName evidence="2">Uncharacterized protein</fullName>
    </submittedName>
</protein>
<keyword evidence="1" id="KW-0812">Transmembrane</keyword>
<dbReference type="EMBL" id="LIHL02000008">
    <property type="protein sequence ID" value="KAF5462087.1"/>
    <property type="molecule type" value="Genomic_DNA"/>
</dbReference>
<accession>A0A833UU37</accession>